<reference evidence="2" key="1">
    <citation type="submission" date="2006-03" db="EMBL/GenBank/DDBJ databases">
        <authorList>
            <person name="Bowman J."/>
            <person name="Ferriera S."/>
            <person name="Johnson J."/>
            <person name="Kravitz S."/>
            <person name="Halpern A."/>
            <person name="Remington K."/>
            <person name="Beeson K."/>
            <person name="Tran B."/>
            <person name="Rogers Y.-H."/>
            <person name="Friedman R."/>
            <person name="Venter J.C."/>
        </authorList>
    </citation>
    <scope>NUCLEOTIDE SEQUENCE [LARGE SCALE GENOMIC DNA]</scope>
    <source>
        <strain evidence="2">ATCC 700755</strain>
    </source>
</reference>
<keyword evidence="1" id="KW-0472">Membrane</keyword>
<reference evidence="2" key="2">
    <citation type="submission" date="2012-09" db="EMBL/GenBank/DDBJ databases">
        <title>The complete sequence of Psychroflexus torquis an extreme psychrophile from sea-ice that is stimulated by light.</title>
        <authorList>
            <person name="Feng S."/>
            <person name="Powell S.M."/>
            <person name="Bowman J.P."/>
        </authorList>
    </citation>
    <scope>NUCLEOTIDE SEQUENCE [LARGE SCALE GENOMIC DNA]</scope>
    <source>
        <strain evidence="2">ATCC 700755</strain>
    </source>
</reference>
<dbReference type="HOGENOM" id="CLU_1957738_0_0_10"/>
<name>K4IGY8_PSYTT</name>
<dbReference type="KEGG" id="ptq:P700755_003131"/>
<keyword evidence="1" id="KW-0812">Transmembrane</keyword>
<evidence type="ECO:0000313" key="3">
    <source>
        <dbReference type="Proteomes" id="UP000008514"/>
    </source>
</evidence>
<protein>
    <submittedName>
        <fullName evidence="2">Uncharacterized protein</fullName>
    </submittedName>
</protein>
<evidence type="ECO:0000256" key="1">
    <source>
        <dbReference type="SAM" id="Phobius"/>
    </source>
</evidence>
<feature type="transmembrane region" description="Helical" evidence="1">
    <location>
        <begin position="26"/>
        <end position="51"/>
    </location>
</feature>
<feature type="transmembrane region" description="Helical" evidence="1">
    <location>
        <begin position="100"/>
        <end position="119"/>
    </location>
</feature>
<organism evidence="2 3">
    <name type="scientific">Psychroflexus torquis (strain ATCC 700755 / CIP 106069 / ACAM 623)</name>
    <dbReference type="NCBI Taxonomy" id="313595"/>
    <lineage>
        <taxon>Bacteria</taxon>
        <taxon>Pseudomonadati</taxon>
        <taxon>Bacteroidota</taxon>
        <taxon>Flavobacteriia</taxon>
        <taxon>Flavobacteriales</taxon>
        <taxon>Flavobacteriaceae</taxon>
        <taxon>Psychroflexus</taxon>
    </lineage>
</organism>
<feature type="transmembrane region" description="Helical" evidence="1">
    <location>
        <begin position="60"/>
        <end position="80"/>
    </location>
</feature>
<proteinExistence type="predicted"/>
<evidence type="ECO:0000313" key="2">
    <source>
        <dbReference type="EMBL" id="AFU69797.1"/>
    </source>
</evidence>
<dbReference type="RefSeq" id="WP_015025348.1">
    <property type="nucleotide sequence ID" value="NC_018721.1"/>
</dbReference>
<keyword evidence="1" id="KW-1133">Transmembrane helix</keyword>
<accession>K4IGY8</accession>
<gene>
    <name evidence="2" type="ordered locus">P700755_003131</name>
</gene>
<dbReference type="Proteomes" id="UP000008514">
    <property type="component" value="Chromosome"/>
</dbReference>
<sequence>MNLLKTLYCKYYNFQVKFGNKDIAPFSSMLIIAFTIMLYYFSAFFLTILFIPKGIINTKIFVYASISLLLALVLVLYFVLVHKAKYKVVLKEYENKKGVFLAAIFPLLAFLLFNASWILKMLQNQGKF</sequence>
<dbReference type="EMBL" id="CP003879">
    <property type="protein sequence ID" value="AFU69797.1"/>
    <property type="molecule type" value="Genomic_DNA"/>
</dbReference>
<dbReference type="AlphaFoldDB" id="K4IGY8"/>
<keyword evidence="3" id="KW-1185">Reference proteome</keyword>